<dbReference type="PANTHER" id="PTHR12459">
    <property type="entry name" value="TRANSMEMBRANE PROTEIN 135-RELATED"/>
    <property type="match status" value="1"/>
</dbReference>
<organism evidence="2 3">
    <name type="scientific">Stentor coeruleus</name>
    <dbReference type="NCBI Taxonomy" id="5963"/>
    <lineage>
        <taxon>Eukaryota</taxon>
        <taxon>Sar</taxon>
        <taxon>Alveolata</taxon>
        <taxon>Ciliophora</taxon>
        <taxon>Postciliodesmatophora</taxon>
        <taxon>Heterotrichea</taxon>
        <taxon>Heterotrichida</taxon>
        <taxon>Stentoridae</taxon>
        <taxon>Stentor</taxon>
    </lineage>
</organism>
<dbReference type="Proteomes" id="UP000187209">
    <property type="component" value="Unassembled WGS sequence"/>
</dbReference>
<sequence>MDNQVLCRHKGNCLQNALKGFVRGTIIGLGIRAAITLVLGLLKRTIIKNPLSFLKMFSKDNLRIVWFLSVMVGVYRSVLCYMRRKTKDEKLSSFVAGFASSIGLIFEESESRTLYALYLLVRSLDALCKYLVANKKISSIPNAIEGLYTLSMLILVHSRVFDPDALNHGFYNVINRFMKEPNDVVFLDMIGHSDHIFIKKK</sequence>
<evidence type="ECO:0000313" key="3">
    <source>
        <dbReference type="Proteomes" id="UP000187209"/>
    </source>
</evidence>
<protein>
    <recommendedName>
        <fullName evidence="4">Transmembrane protein 135 N-terminal domain-containing protein</fullName>
    </recommendedName>
</protein>
<accession>A0A1R2CW52</accession>
<dbReference type="InterPro" id="IPR026749">
    <property type="entry name" value="Tmem135"/>
</dbReference>
<proteinExistence type="predicted"/>
<keyword evidence="1" id="KW-0812">Transmembrane</keyword>
<dbReference type="OrthoDB" id="287904at2759"/>
<keyword evidence="1" id="KW-0472">Membrane</keyword>
<comment type="caution">
    <text evidence="2">The sequence shown here is derived from an EMBL/GenBank/DDBJ whole genome shotgun (WGS) entry which is preliminary data.</text>
</comment>
<feature type="transmembrane region" description="Helical" evidence="1">
    <location>
        <begin position="21"/>
        <end position="42"/>
    </location>
</feature>
<gene>
    <name evidence="2" type="ORF">SteCoe_3914</name>
</gene>
<name>A0A1R2CW52_9CILI</name>
<dbReference type="PANTHER" id="PTHR12459:SF15">
    <property type="entry name" value="TRANSMEMBRANE PROTEIN 135"/>
    <property type="match status" value="1"/>
</dbReference>
<evidence type="ECO:0000313" key="2">
    <source>
        <dbReference type="EMBL" id="OMJ93213.1"/>
    </source>
</evidence>
<reference evidence="2 3" key="1">
    <citation type="submission" date="2016-11" db="EMBL/GenBank/DDBJ databases">
        <title>The macronuclear genome of Stentor coeruleus: a giant cell with tiny introns.</title>
        <authorList>
            <person name="Slabodnick M."/>
            <person name="Ruby J.G."/>
            <person name="Reiff S.B."/>
            <person name="Swart E.C."/>
            <person name="Gosai S."/>
            <person name="Prabakaran S."/>
            <person name="Witkowska E."/>
            <person name="Larue G.E."/>
            <person name="Fisher S."/>
            <person name="Freeman R.M."/>
            <person name="Gunawardena J."/>
            <person name="Chu W."/>
            <person name="Stover N.A."/>
            <person name="Gregory B.D."/>
            <person name="Nowacki M."/>
            <person name="Derisi J."/>
            <person name="Roy S.W."/>
            <person name="Marshall W.F."/>
            <person name="Sood P."/>
        </authorList>
    </citation>
    <scope>NUCLEOTIDE SEQUENCE [LARGE SCALE GENOMIC DNA]</scope>
    <source>
        <strain evidence="2">WM001</strain>
    </source>
</reference>
<keyword evidence="1" id="KW-1133">Transmembrane helix</keyword>
<dbReference type="EMBL" id="MPUH01000047">
    <property type="protein sequence ID" value="OMJ93213.1"/>
    <property type="molecule type" value="Genomic_DNA"/>
</dbReference>
<keyword evidence="3" id="KW-1185">Reference proteome</keyword>
<dbReference type="AlphaFoldDB" id="A0A1R2CW52"/>
<evidence type="ECO:0008006" key="4">
    <source>
        <dbReference type="Google" id="ProtNLM"/>
    </source>
</evidence>
<evidence type="ECO:0000256" key="1">
    <source>
        <dbReference type="SAM" id="Phobius"/>
    </source>
</evidence>
<feature type="transmembrane region" description="Helical" evidence="1">
    <location>
        <begin position="62"/>
        <end position="79"/>
    </location>
</feature>